<dbReference type="GO" id="GO:0009279">
    <property type="term" value="C:cell outer membrane"/>
    <property type="evidence" value="ECO:0007669"/>
    <property type="project" value="TreeGrafter"/>
</dbReference>
<dbReference type="PANTHER" id="PTHR30189:SF1">
    <property type="entry name" value="LPS-ASSEMBLY PROTEIN LPTD"/>
    <property type="match status" value="1"/>
</dbReference>
<evidence type="ECO:0000313" key="3">
    <source>
        <dbReference type="Proteomes" id="UP000471082"/>
    </source>
</evidence>
<dbReference type="AlphaFoldDB" id="A0A7X5N3N8"/>
<dbReference type="GO" id="GO:1990351">
    <property type="term" value="C:transporter complex"/>
    <property type="evidence" value="ECO:0007669"/>
    <property type="project" value="TreeGrafter"/>
</dbReference>
<dbReference type="Pfam" id="PF19838">
    <property type="entry name" value="LptD_2"/>
    <property type="match status" value="1"/>
</dbReference>
<comment type="caution">
    <text evidence="2">The sequence shown here is derived from an EMBL/GenBank/DDBJ whole genome shotgun (WGS) entry which is preliminary data.</text>
</comment>
<protein>
    <submittedName>
        <fullName evidence="2">LPS-assembly protein LptD</fullName>
    </submittedName>
</protein>
<feature type="non-terminal residue" evidence="2">
    <location>
        <position position="123"/>
    </location>
</feature>
<gene>
    <name evidence="2" type="ORF">G3W61_29210</name>
</gene>
<feature type="non-terminal residue" evidence="2">
    <location>
        <position position="1"/>
    </location>
</feature>
<dbReference type="PANTHER" id="PTHR30189">
    <property type="entry name" value="LPS-ASSEMBLY PROTEIN"/>
    <property type="match status" value="1"/>
</dbReference>
<evidence type="ECO:0000313" key="2">
    <source>
        <dbReference type="EMBL" id="NEL80319.1"/>
    </source>
</evidence>
<dbReference type="InterPro" id="IPR045659">
    <property type="entry name" value="LptD_2"/>
</dbReference>
<reference evidence="2 3" key="1">
    <citation type="submission" date="2019-11" db="EMBL/GenBank/DDBJ databases">
        <title>Genome-resolved metagenomics to study the prevalence of co-infection and intraspecific heterogeneity among plant pathogen metapopulations.</title>
        <authorList>
            <person name="Newberry E."/>
            <person name="Bhandari R."/>
            <person name="Kemble J."/>
            <person name="Sikora E."/>
            <person name="Potnis N."/>
        </authorList>
    </citation>
    <scope>NUCLEOTIDE SEQUENCE [LARGE SCALE GENOMIC DNA]</scope>
    <source>
        <strain evidence="2">Xp_Tom_Tuscaloosa_18b</strain>
    </source>
</reference>
<dbReference type="EMBL" id="JAAGYU010001455">
    <property type="protein sequence ID" value="NEL80319.1"/>
    <property type="molecule type" value="Genomic_DNA"/>
</dbReference>
<organism evidence="2 3">
    <name type="scientific">Xanthomonas perforans</name>
    <dbReference type="NCBI Taxonomy" id="442694"/>
    <lineage>
        <taxon>Bacteria</taxon>
        <taxon>Pseudomonadati</taxon>
        <taxon>Pseudomonadota</taxon>
        <taxon>Gammaproteobacteria</taxon>
        <taxon>Lysobacterales</taxon>
        <taxon>Lysobacteraceae</taxon>
        <taxon>Xanthomonas</taxon>
    </lineage>
</organism>
<name>A0A7X5N3N8_XANPE</name>
<evidence type="ECO:0000259" key="1">
    <source>
        <dbReference type="Pfam" id="PF19838"/>
    </source>
</evidence>
<dbReference type="Proteomes" id="UP000471082">
    <property type="component" value="Unassembled WGS sequence"/>
</dbReference>
<proteinExistence type="predicted"/>
<accession>A0A7X5N3N8</accession>
<sequence>NPATGFGTATNVTLRVKDFPVFYTPYIYFPIDDRRQSGFLPPSFGSSGSNGLTLQTPYYFNLAPNFDATLYPTYMAKRGLLLEGEYRYLTRNSEGQVGAAYLDDQEDERKLQSGYKDQRWMYS</sequence>
<dbReference type="InterPro" id="IPR050218">
    <property type="entry name" value="LptD"/>
</dbReference>
<feature type="domain" description="LPS-assembly protein LptD central" evidence="1">
    <location>
        <begin position="10"/>
        <end position="116"/>
    </location>
</feature>